<dbReference type="GO" id="GO:0003723">
    <property type="term" value="F:RNA binding"/>
    <property type="evidence" value="ECO:0007669"/>
    <property type="project" value="UniProtKB-UniRule"/>
</dbReference>
<dbReference type="NCBIfam" id="TIGR01951">
    <property type="entry name" value="nusB"/>
    <property type="match status" value="1"/>
</dbReference>
<reference evidence="9" key="1">
    <citation type="submission" date="2016-06" db="EMBL/GenBank/DDBJ databases">
        <title>Draft genome sequence of Desulfoplanes formicivorans strain Pf12B.</title>
        <authorList>
            <person name="Watanabe M."/>
            <person name="Kojima H."/>
            <person name="Fukui M."/>
        </authorList>
    </citation>
    <scope>NUCLEOTIDE SEQUENCE [LARGE SCALE GENOMIC DNA]</scope>
    <source>
        <strain evidence="9">Pf12B</strain>
    </source>
</reference>
<dbReference type="Gene3D" id="1.10.940.10">
    <property type="entry name" value="NusB-like"/>
    <property type="match status" value="1"/>
</dbReference>
<organism evidence="8 9">
    <name type="scientific">Desulfoplanes formicivorans</name>
    <dbReference type="NCBI Taxonomy" id="1592317"/>
    <lineage>
        <taxon>Bacteria</taxon>
        <taxon>Pseudomonadati</taxon>
        <taxon>Thermodesulfobacteriota</taxon>
        <taxon>Desulfovibrionia</taxon>
        <taxon>Desulfovibrionales</taxon>
        <taxon>Desulfoplanaceae</taxon>
        <taxon>Desulfoplanes</taxon>
    </lineage>
</organism>
<name>A0A194AFB0_9BACT</name>
<dbReference type="STRING" id="1592317.DPF_0584"/>
<evidence type="ECO:0000256" key="1">
    <source>
        <dbReference type="ARBA" id="ARBA00005952"/>
    </source>
</evidence>
<evidence type="ECO:0000256" key="2">
    <source>
        <dbReference type="ARBA" id="ARBA00022814"/>
    </source>
</evidence>
<comment type="caution">
    <text evidence="8">The sequence shown here is derived from an EMBL/GenBank/DDBJ whole genome shotgun (WGS) entry which is preliminary data.</text>
</comment>
<dbReference type="HAMAP" id="MF_00073">
    <property type="entry name" value="NusB"/>
    <property type="match status" value="1"/>
</dbReference>
<dbReference type="CDD" id="cd00619">
    <property type="entry name" value="Terminator_NusB"/>
    <property type="match status" value="1"/>
</dbReference>
<dbReference type="RefSeq" id="WP_069857385.1">
    <property type="nucleotide sequence ID" value="NZ_BDFE01000008.1"/>
</dbReference>
<evidence type="ECO:0000313" key="9">
    <source>
        <dbReference type="Proteomes" id="UP000095200"/>
    </source>
</evidence>
<accession>A0A194AFB0</accession>
<evidence type="ECO:0000259" key="7">
    <source>
        <dbReference type="Pfam" id="PF01029"/>
    </source>
</evidence>
<dbReference type="GO" id="GO:0005829">
    <property type="term" value="C:cytosol"/>
    <property type="evidence" value="ECO:0007669"/>
    <property type="project" value="TreeGrafter"/>
</dbReference>
<comment type="function">
    <text evidence="6">Involved in transcription antitermination. Required for transcription of ribosomal RNA (rRNA) genes. Binds specifically to the boxA antiterminator sequence of the ribosomal RNA (rrn) operons.</text>
</comment>
<keyword evidence="2 6" id="KW-0889">Transcription antitermination</keyword>
<protein>
    <recommendedName>
        <fullName evidence="6">Transcription antitermination protein NusB</fullName>
    </recommendedName>
    <alternativeName>
        <fullName evidence="6">Antitermination factor NusB</fullName>
    </alternativeName>
</protein>
<dbReference type="InterPro" id="IPR006027">
    <property type="entry name" value="NusB_RsmB_TIM44"/>
</dbReference>
<dbReference type="Pfam" id="PF01029">
    <property type="entry name" value="NusB"/>
    <property type="match status" value="1"/>
</dbReference>
<evidence type="ECO:0000313" key="8">
    <source>
        <dbReference type="EMBL" id="GAU07885.1"/>
    </source>
</evidence>
<dbReference type="AlphaFoldDB" id="A0A194AFB0"/>
<sequence length="152" mass="17038">MAGKTSRRKERQFAFQVLYSVNFEDTPRMDRVDATFANFLAADTPDDQTSDMSFARSLVHGVVTHMDELDATIARFSRHWKISRIANVDLTILRLGVFEMLHVPDVPVRVAINEAIELAKDFGDDNSRNFINGILDGVAKSLTRQGTPPDKG</sequence>
<dbReference type="OrthoDB" id="9797817at2"/>
<evidence type="ECO:0000256" key="4">
    <source>
        <dbReference type="ARBA" id="ARBA00023015"/>
    </source>
</evidence>
<dbReference type="GO" id="GO:0031564">
    <property type="term" value="P:transcription antitermination"/>
    <property type="evidence" value="ECO:0007669"/>
    <property type="project" value="UniProtKB-KW"/>
</dbReference>
<proteinExistence type="inferred from homology"/>
<dbReference type="Proteomes" id="UP000095200">
    <property type="component" value="Unassembled WGS sequence"/>
</dbReference>
<dbReference type="PANTHER" id="PTHR11078:SF3">
    <property type="entry name" value="ANTITERMINATION NUSB DOMAIN-CONTAINING PROTEIN"/>
    <property type="match status" value="1"/>
</dbReference>
<dbReference type="EMBL" id="BDFE01000008">
    <property type="protein sequence ID" value="GAU07885.1"/>
    <property type="molecule type" value="Genomic_DNA"/>
</dbReference>
<evidence type="ECO:0000256" key="5">
    <source>
        <dbReference type="ARBA" id="ARBA00023163"/>
    </source>
</evidence>
<dbReference type="InterPro" id="IPR011605">
    <property type="entry name" value="NusB_fam"/>
</dbReference>
<evidence type="ECO:0000256" key="3">
    <source>
        <dbReference type="ARBA" id="ARBA00022884"/>
    </source>
</evidence>
<dbReference type="InterPro" id="IPR035926">
    <property type="entry name" value="NusB-like_sf"/>
</dbReference>
<gene>
    <name evidence="6" type="primary">nusB</name>
    <name evidence="8" type="ORF">DPF_0584</name>
</gene>
<feature type="domain" description="NusB/RsmB/TIM44" evidence="7">
    <location>
        <begin position="8"/>
        <end position="140"/>
    </location>
</feature>
<keyword evidence="9" id="KW-1185">Reference proteome</keyword>
<comment type="similarity">
    <text evidence="1 6">Belongs to the NusB family.</text>
</comment>
<keyword evidence="3 6" id="KW-0694">RNA-binding</keyword>
<evidence type="ECO:0000256" key="6">
    <source>
        <dbReference type="HAMAP-Rule" id="MF_00073"/>
    </source>
</evidence>
<keyword evidence="4 6" id="KW-0805">Transcription regulation</keyword>
<dbReference type="SUPFAM" id="SSF48013">
    <property type="entry name" value="NusB-like"/>
    <property type="match status" value="1"/>
</dbReference>
<dbReference type="GO" id="GO:0006353">
    <property type="term" value="P:DNA-templated transcription termination"/>
    <property type="evidence" value="ECO:0007669"/>
    <property type="project" value="UniProtKB-UniRule"/>
</dbReference>
<keyword evidence="5 6" id="KW-0804">Transcription</keyword>
<dbReference type="PANTHER" id="PTHR11078">
    <property type="entry name" value="N UTILIZATION SUBSTANCE PROTEIN B-RELATED"/>
    <property type="match status" value="1"/>
</dbReference>